<dbReference type="Proteomes" id="UP000217790">
    <property type="component" value="Unassembled WGS sequence"/>
</dbReference>
<dbReference type="AlphaFoldDB" id="A0A2H3D6P2"/>
<keyword evidence="2" id="KW-1185">Reference proteome</keyword>
<dbReference type="OrthoDB" id="3100333at2759"/>
<proteinExistence type="predicted"/>
<name>A0A2H3D6P2_ARMGA</name>
<organism evidence="1 2">
    <name type="scientific">Armillaria gallica</name>
    <name type="common">Bulbous honey fungus</name>
    <name type="synonym">Armillaria bulbosa</name>
    <dbReference type="NCBI Taxonomy" id="47427"/>
    <lineage>
        <taxon>Eukaryota</taxon>
        <taxon>Fungi</taxon>
        <taxon>Dikarya</taxon>
        <taxon>Basidiomycota</taxon>
        <taxon>Agaricomycotina</taxon>
        <taxon>Agaricomycetes</taxon>
        <taxon>Agaricomycetidae</taxon>
        <taxon>Agaricales</taxon>
        <taxon>Marasmiineae</taxon>
        <taxon>Physalacriaceae</taxon>
        <taxon>Armillaria</taxon>
    </lineage>
</organism>
<accession>A0A2H3D6P2</accession>
<protein>
    <submittedName>
        <fullName evidence="1">Uncharacterized protein</fullName>
    </submittedName>
</protein>
<reference evidence="2" key="1">
    <citation type="journal article" date="2017" name="Nat. Ecol. Evol.">
        <title>Genome expansion and lineage-specific genetic innovations in the forest pathogenic fungi Armillaria.</title>
        <authorList>
            <person name="Sipos G."/>
            <person name="Prasanna A.N."/>
            <person name="Walter M.C."/>
            <person name="O'Connor E."/>
            <person name="Balint B."/>
            <person name="Krizsan K."/>
            <person name="Kiss B."/>
            <person name="Hess J."/>
            <person name="Varga T."/>
            <person name="Slot J."/>
            <person name="Riley R."/>
            <person name="Boka B."/>
            <person name="Rigling D."/>
            <person name="Barry K."/>
            <person name="Lee J."/>
            <person name="Mihaltcheva S."/>
            <person name="LaButti K."/>
            <person name="Lipzen A."/>
            <person name="Waldron R."/>
            <person name="Moloney N.M."/>
            <person name="Sperisen C."/>
            <person name="Kredics L."/>
            <person name="Vagvoelgyi C."/>
            <person name="Patrignani A."/>
            <person name="Fitzpatrick D."/>
            <person name="Nagy I."/>
            <person name="Doyle S."/>
            <person name="Anderson J.B."/>
            <person name="Grigoriev I.V."/>
            <person name="Gueldener U."/>
            <person name="Muensterkoetter M."/>
            <person name="Nagy L.G."/>
        </authorList>
    </citation>
    <scope>NUCLEOTIDE SEQUENCE [LARGE SCALE GENOMIC DNA]</scope>
    <source>
        <strain evidence="2">Ar21-2</strain>
    </source>
</reference>
<evidence type="ECO:0000313" key="2">
    <source>
        <dbReference type="Proteomes" id="UP000217790"/>
    </source>
</evidence>
<evidence type="ECO:0000313" key="1">
    <source>
        <dbReference type="EMBL" id="PBK84747.1"/>
    </source>
</evidence>
<sequence>MLHFVMGFYESQEDRFCLIWIEKAEMSPYAYPLSSAVAVWESTHGRNKGKSIDEVTFTAAVTLEHKNRTPPGYFPRQHTRKPIVGSMRYEPGFLSETVTITDIDHGIRRNADGTSPEGAAGEFQRNEYIESSNQYVRPRARVKYEISALLSQDAPKTSTRIALPTLRKALTKFVECQPKLRIR</sequence>
<gene>
    <name evidence="1" type="ORF">ARMGADRAFT_1036954</name>
</gene>
<dbReference type="InParanoid" id="A0A2H3D6P2"/>
<dbReference type="EMBL" id="KZ293696">
    <property type="protein sequence ID" value="PBK84747.1"/>
    <property type="molecule type" value="Genomic_DNA"/>
</dbReference>